<proteinExistence type="predicted"/>
<evidence type="ECO:0000256" key="1">
    <source>
        <dbReference type="SAM" id="MobiDB-lite"/>
    </source>
</evidence>
<protein>
    <submittedName>
        <fullName evidence="3">Uncharacterized protein</fullName>
    </submittedName>
</protein>
<name>A0A915IBI1_ROMCU</name>
<reference evidence="3" key="1">
    <citation type="submission" date="2022-11" db="UniProtKB">
        <authorList>
            <consortium name="WormBaseParasite"/>
        </authorList>
    </citation>
    <scope>IDENTIFICATION</scope>
</reference>
<dbReference type="AlphaFoldDB" id="A0A915IBI1"/>
<dbReference type="WBParaSite" id="nRc.2.0.1.t11534-RA">
    <property type="protein sequence ID" value="nRc.2.0.1.t11534-RA"/>
    <property type="gene ID" value="nRc.2.0.1.g11534"/>
</dbReference>
<evidence type="ECO:0000313" key="3">
    <source>
        <dbReference type="WBParaSite" id="nRc.2.0.1.t11534-RA"/>
    </source>
</evidence>
<accession>A0A915IBI1</accession>
<keyword evidence="2" id="KW-1185">Reference proteome</keyword>
<evidence type="ECO:0000313" key="2">
    <source>
        <dbReference type="Proteomes" id="UP000887565"/>
    </source>
</evidence>
<feature type="region of interest" description="Disordered" evidence="1">
    <location>
        <begin position="1"/>
        <end position="26"/>
    </location>
</feature>
<feature type="compositionally biased region" description="Basic and acidic residues" evidence="1">
    <location>
        <begin position="1"/>
        <end position="12"/>
    </location>
</feature>
<organism evidence="2 3">
    <name type="scientific">Romanomermis culicivorax</name>
    <name type="common">Nematode worm</name>
    <dbReference type="NCBI Taxonomy" id="13658"/>
    <lineage>
        <taxon>Eukaryota</taxon>
        <taxon>Metazoa</taxon>
        <taxon>Ecdysozoa</taxon>
        <taxon>Nematoda</taxon>
        <taxon>Enoplea</taxon>
        <taxon>Dorylaimia</taxon>
        <taxon>Mermithida</taxon>
        <taxon>Mermithoidea</taxon>
        <taxon>Mermithidae</taxon>
        <taxon>Romanomermis</taxon>
    </lineage>
</organism>
<sequence length="112" mass="12488">MGSERRNDKNDDACFAASSSSGPPSPPSPLLLLLSFLPDEVFGDLNNVFETKVLKSPRKFLGAETVSQGVGKFGPTLDLAYDNLLKQMYEKRPCRCRIFFSNEHNFLIKMKG</sequence>
<dbReference type="Proteomes" id="UP000887565">
    <property type="component" value="Unplaced"/>
</dbReference>